<gene>
    <name evidence="3" type="ORF">AF332_06800</name>
</gene>
<evidence type="ECO:0000256" key="1">
    <source>
        <dbReference type="ARBA" id="ARBA00011073"/>
    </source>
</evidence>
<dbReference type="EMBL" id="LGUF01000007">
    <property type="protein sequence ID" value="KON86560.1"/>
    <property type="molecule type" value="Genomic_DNA"/>
</dbReference>
<name>A0A0M0G9I6_SPOGL</name>
<dbReference type="Gene3D" id="3.40.50.200">
    <property type="entry name" value="Peptidase S8/S53 domain"/>
    <property type="match status" value="1"/>
</dbReference>
<keyword evidence="2" id="KW-0378">Hydrolase</keyword>
<dbReference type="PROSITE" id="PS00136">
    <property type="entry name" value="SUBTILASE_ASP"/>
    <property type="match status" value="1"/>
</dbReference>
<accession>A0A0M0G9I6</accession>
<organism evidence="3 4">
    <name type="scientific">Sporosarcina globispora</name>
    <name type="common">Bacillus globisporus</name>
    <dbReference type="NCBI Taxonomy" id="1459"/>
    <lineage>
        <taxon>Bacteria</taxon>
        <taxon>Bacillati</taxon>
        <taxon>Bacillota</taxon>
        <taxon>Bacilli</taxon>
        <taxon>Bacillales</taxon>
        <taxon>Caryophanaceae</taxon>
        <taxon>Sporosarcina</taxon>
    </lineage>
</organism>
<evidence type="ECO:0000256" key="2">
    <source>
        <dbReference type="ARBA" id="ARBA00022801"/>
    </source>
</evidence>
<dbReference type="SUPFAM" id="SSF52743">
    <property type="entry name" value="Subtilisin-like"/>
    <property type="match status" value="1"/>
</dbReference>
<evidence type="ECO:0000313" key="3">
    <source>
        <dbReference type="EMBL" id="KON86560.1"/>
    </source>
</evidence>
<proteinExistence type="inferred from homology"/>
<dbReference type="Proteomes" id="UP000037109">
    <property type="component" value="Unassembled WGS sequence"/>
</dbReference>
<sequence length="90" mass="10108">MAVQDLLQSGVVKRIFKDYGVKVEPWVKTKEAIEPKMADSVPQIGVDKMHAENITGKGIKVGVLDTGVDYNHRISNWPRSCFLSTHTLKR</sequence>
<dbReference type="InterPro" id="IPR023827">
    <property type="entry name" value="Peptidase_S8_Asp-AS"/>
</dbReference>
<dbReference type="AlphaFoldDB" id="A0A0M0G9I6"/>
<evidence type="ECO:0008006" key="5">
    <source>
        <dbReference type="Google" id="ProtNLM"/>
    </source>
</evidence>
<protein>
    <recommendedName>
        <fullName evidence="5">Peptidase S8/S53 domain-containing protein</fullName>
    </recommendedName>
</protein>
<dbReference type="GO" id="GO:0006508">
    <property type="term" value="P:proteolysis"/>
    <property type="evidence" value="ECO:0007669"/>
    <property type="project" value="InterPro"/>
</dbReference>
<dbReference type="InterPro" id="IPR036852">
    <property type="entry name" value="Peptidase_S8/S53_dom_sf"/>
</dbReference>
<comment type="similarity">
    <text evidence="1">Belongs to the peptidase S8 family.</text>
</comment>
<keyword evidence="4" id="KW-1185">Reference proteome</keyword>
<evidence type="ECO:0000313" key="4">
    <source>
        <dbReference type="Proteomes" id="UP000037109"/>
    </source>
</evidence>
<comment type="caution">
    <text evidence="3">The sequence shown here is derived from an EMBL/GenBank/DDBJ whole genome shotgun (WGS) entry which is preliminary data.</text>
</comment>
<dbReference type="GO" id="GO:0004252">
    <property type="term" value="F:serine-type endopeptidase activity"/>
    <property type="evidence" value="ECO:0007669"/>
    <property type="project" value="InterPro"/>
</dbReference>
<reference evidence="4" key="1">
    <citation type="submission" date="2015-07" db="EMBL/GenBank/DDBJ databases">
        <title>Fjat-10036 dsm4.</title>
        <authorList>
            <person name="Liu B."/>
            <person name="Wang J."/>
            <person name="Zhu Y."/>
            <person name="Liu G."/>
            <person name="Chen Q."/>
            <person name="Chen Z."/>
            <person name="Lan J."/>
            <person name="Che J."/>
            <person name="Ge C."/>
            <person name="Shi H."/>
            <person name="Pan Z."/>
            <person name="Liu X."/>
        </authorList>
    </citation>
    <scope>NUCLEOTIDE SEQUENCE [LARGE SCALE GENOMIC DNA]</scope>
    <source>
        <strain evidence="4">DSM 4</strain>
    </source>
</reference>
<dbReference type="PATRIC" id="fig|1459.3.peg.1453"/>